<name>A0A0B2ABI9_9MICO</name>
<keyword evidence="4" id="KW-1185">Reference proteome</keyword>
<sequence>MLVVAWVCLTEWGAVVHGHPAYAVWLGVTALASLWTAIVGLRGRPGRRRTTGRIMLVVLGAAWLGATAWLRPYTAVEPALTAMTSGSTVTVSETATRIVLTPRKNSDPTGVFFQPGALVDARAYAAVLRPLAADGHTVVIAKQPLGVAFLAVGALDAARTDFPHVAGWVVAGHSLGGTVAAMEADADDDAPQHPAVGLMLYASYPADDMSETLKVPVLSISGSHDGLSTPAKIAASRADLPSDALFVVVRGAVHAQFGSYGPQTGDGTPAISNADARRQISDTSVQWVDSVRR</sequence>
<evidence type="ECO:0000313" key="3">
    <source>
        <dbReference type="EMBL" id="KHK98962.1"/>
    </source>
</evidence>
<feature type="transmembrane region" description="Helical" evidence="1">
    <location>
        <begin position="53"/>
        <end position="70"/>
    </location>
</feature>
<feature type="transmembrane region" description="Helical" evidence="1">
    <location>
        <begin position="23"/>
        <end position="41"/>
    </location>
</feature>
<dbReference type="InterPro" id="IPR029059">
    <property type="entry name" value="AB_hydrolase_5"/>
</dbReference>
<organism evidence="3 4">
    <name type="scientific">Microbacterium mangrovi</name>
    <dbReference type="NCBI Taxonomy" id="1348253"/>
    <lineage>
        <taxon>Bacteria</taxon>
        <taxon>Bacillati</taxon>
        <taxon>Actinomycetota</taxon>
        <taxon>Actinomycetes</taxon>
        <taxon>Micrococcales</taxon>
        <taxon>Microbacteriaceae</taxon>
        <taxon>Microbacterium</taxon>
    </lineage>
</organism>
<dbReference type="SUPFAM" id="SSF53474">
    <property type="entry name" value="alpha/beta-Hydrolases"/>
    <property type="match status" value="1"/>
</dbReference>
<protein>
    <recommendedName>
        <fullName evidence="2">Alpha/beta hydrolase fold-5 domain-containing protein</fullName>
    </recommendedName>
</protein>
<dbReference type="Gene3D" id="3.40.50.1820">
    <property type="entry name" value="alpha/beta hydrolase"/>
    <property type="match status" value="1"/>
</dbReference>
<comment type="caution">
    <text evidence="3">The sequence shown here is derived from an EMBL/GenBank/DDBJ whole genome shotgun (WGS) entry which is preliminary data.</text>
</comment>
<dbReference type="InterPro" id="IPR029058">
    <property type="entry name" value="AB_hydrolase_fold"/>
</dbReference>
<keyword evidence="1" id="KW-1133">Transmembrane helix</keyword>
<accession>A0A0B2ABI9</accession>
<gene>
    <name evidence="3" type="ORF">LK09_04150</name>
</gene>
<dbReference type="GO" id="GO:0016787">
    <property type="term" value="F:hydrolase activity"/>
    <property type="evidence" value="ECO:0007669"/>
    <property type="project" value="InterPro"/>
</dbReference>
<keyword evidence="1" id="KW-0812">Transmembrane</keyword>
<reference evidence="3 4" key="1">
    <citation type="submission" date="2014-11" db="EMBL/GenBank/DDBJ databases">
        <title>Genome sequence of Microbacterium mangrovi MUSC 115(T).</title>
        <authorList>
            <person name="Lee L.-H."/>
        </authorList>
    </citation>
    <scope>NUCLEOTIDE SEQUENCE [LARGE SCALE GENOMIC DNA]</scope>
    <source>
        <strain evidence="3 4">MUSC 115</strain>
    </source>
</reference>
<dbReference type="AlphaFoldDB" id="A0A0B2ABI9"/>
<evidence type="ECO:0000313" key="4">
    <source>
        <dbReference type="Proteomes" id="UP000031030"/>
    </source>
</evidence>
<keyword evidence="1" id="KW-0472">Membrane</keyword>
<evidence type="ECO:0000259" key="2">
    <source>
        <dbReference type="Pfam" id="PF12695"/>
    </source>
</evidence>
<dbReference type="STRING" id="1348253.LK09_04150"/>
<feature type="domain" description="Alpha/beta hydrolase fold-5" evidence="2">
    <location>
        <begin position="111"/>
        <end position="275"/>
    </location>
</feature>
<dbReference type="Proteomes" id="UP000031030">
    <property type="component" value="Unassembled WGS sequence"/>
</dbReference>
<dbReference type="Pfam" id="PF12695">
    <property type="entry name" value="Abhydrolase_5"/>
    <property type="match status" value="1"/>
</dbReference>
<evidence type="ECO:0000256" key="1">
    <source>
        <dbReference type="SAM" id="Phobius"/>
    </source>
</evidence>
<proteinExistence type="predicted"/>
<dbReference type="EMBL" id="JTDK01000006">
    <property type="protein sequence ID" value="KHK98962.1"/>
    <property type="molecule type" value="Genomic_DNA"/>
</dbReference>